<dbReference type="Proteomes" id="UP000681722">
    <property type="component" value="Unassembled WGS sequence"/>
</dbReference>
<dbReference type="EMBL" id="CAJNOQ010017847">
    <property type="protein sequence ID" value="CAF1409956.1"/>
    <property type="molecule type" value="Genomic_DNA"/>
</dbReference>
<keyword evidence="3" id="KW-1185">Reference proteome</keyword>
<protein>
    <submittedName>
        <fullName evidence="1">Uncharacterized protein</fullName>
    </submittedName>
</protein>
<name>A0A815LL82_9BILA</name>
<dbReference type="OrthoDB" id="21525at2759"/>
<sequence>MVQFIKIMFYLIIIELFTQFDLLIYEKYQYLASNVETDSANLVLNVKRKNRILNITFKYLSNILKETNIESIEFERNELINTMLAIKNTFETNKLQLQDKIHNIWESEVKDNNTILEIIDYIIRYSKEKVKKYNLQTSLNCLVKEFIKNINSIKMFKLSVDTLYFFDGYENFIKLTNIIQLKVIDSNSMKLKINKLTDVFCLLTGFDDFNSALKLLDSFEVDNWLLYLNINKIEYDLNMLFHQYLDEFNLNDMKTENLNNLDEFIESKLNETEIKYDNSLKKISNTIKVIELNGNTKSNEKEMVFDFLKIKIIF</sequence>
<evidence type="ECO:0000313" key="1">
    <source>
        <dbReference type="EMBL" id="CAF1409956.1"/>
    </source>
</evidence>
<gene>
    <name evidence="1" type="ORF">GPM918_LOCUS33472</name>
    <name evidence="2" type="ORF">SRO942_LOCUS34155</name>
</gene>
<reference evidence="1" key="1">
    <citation type="submission" date="2021-02" db="EMBL/GenBank/DDBJ databases">
        <authorList>
            <person name="Nowell W R."/>
        </authorList>
    </citation>
    <scope>NUCLEOTIDE SEQUENCE</scope>
</reference>
<organism evidence="1 3">
    <name type="scientific">Didymodactylos carnosus</name>
    <dbReference type="NCBI Taxonomy" id="1234261"/>
    <lineage>
        <taxon>Eukaryota</taxon>
        <taxon>Metazoa</taxon>
        <taxon>Spiralia</taxon>
        <taxon>Gnathifera</taxon>
        <taxon>Rotifera</taxon>
        <taxon>Eurotatoria</taxon>
        <taxon>Bdelloidea</taxon>
        <taxon>Philodinida</taxon>
        <taxon>Philodinidae</taxon>
        <taxon>Didymodactylos</taxon>
    </lineage>
</organism>
<comment type="caution">
    <text evidence="1">The sequence shown here is derived from an EMBL/GenBank/DDBJ whole genome shotgun (WGS) entry which is preliminary data.</text>
</comment>
<evidence type="ECO:0000313" key="2">
    <source>
        <dbReference type="EMBL" id="CAF4299114.1"/>
    </source>
</evidence>
<accession>A0A815LL82</accession>
<dbReference type="AlphaFoldDB" id="A0A815LL82"/>
<dbReference type="EMBL" id="CAJOBC010083269">
    <property type="protein sequence ID" value="CAF4299114.1"/>
    <property type="molecule type" value="Genomic_DNA"/>
</dbReference>
<evidence type="ECO:0000313" key="3">
    <source>
        <dbReference type="Proteomes" id="UP000663829"/>
    </source>
</evidence>
<proteinExistence type="predicted"/>
<dbReference type="Proteomes" id="UP000663829">
    <property type="component" value="Unassembled WGS sequence"/>
</dbReference>